<evidence type="ECO:0000313" key="3">
    <source>
        <dbReference type="EMBL" id="OIP42397.1"/>
    </source>
</evidence>
<dbReference type="InterPro" id="IPR051278">
    <property type="entry name" value="HdrB/HdrD_reductase"/>
</dbReference>
<organism evidence="3 4">
    <name type="scientific">Candidatus Desantisbacteria bacterium CG2_30_40_21</name>
    <dbReference type="NCBI Taxonomy" id="1817895"/>
    <lineage>
        <taxon>Bacteria</taxon>
        <taxon>Candidatus Desantisiibacteriota</taxon>
    </lineage>
</organism>
<keyword evidence="1" id="KW-0560">Oxidoreductase</keyword>
<dbReference type="Proteomes" id="UP000183085">
    <property type="component" value="Unassembled WGS sequence"/>
</dbReference>
<dbReference type="GO" id="GO:0016491">
    <property type="term" value="F:oxidoreductase activity"/>
    <property type="evidence" value="ECO:0007669"/>
    <property type="project" value="UniProtKB-KW"/>
</dbReference>
<evidence type="ECO:0000256" key="1">
    <source>
        <dbReference type="ARBA" id="ARBA00023002"/>
    </source>
</evidence>
<proteinExistence type="predicted"/>
<reference evidence="3 4" key="1">
    <citation type="journal article" date="2016" name="Environ. Microbiol.">
        <title>Genomic resolution of a cold subsurface aquifer community provides metabolic insights for novel microbes adapted to high CO concentrations.</title>
        <authorList>
            <person name="Probst A.J."/>
            <person name="Castelle C.J."/>
            <person name="Singh A."/>
            <person name="Brown C.T."/>
            <person name="Anantharaman K."/>
            <person name="Sharon I."/>
            <person name="Hug L.A."/>
            <person name="Burstein D."/>
            <person name="Emerson J.B."/>
            <person name="Thomas B.C."/>
            <person name="Banfield J.F."/>
        </authorList>
    </citation>
    <scope>NUCLEOTIDE SEQUENCE [LARGE SCALE GENOMIC DNA]</scope>
    <source>
        <strain evidence="3">CG2_30_40_21</strain>
    </source>
</reference>
<comment type="caution">
    <text evidence="3">The sequence shown here is derived from an EMBL/GenBank/DDBJ whole genome shotgun (WGS) entry which is preliminary data.</text>
</comment>
<gene>
    <name evidence="3" type="ORF">AUJ95_01780</name>
</gene>
<dbReference type="PANTHER" id="PTHR42947">
    <property type="entry name" value="COB--COM HETERODISULFIDE REDUCTASE SUBUNIT B 1"/>
    <property type="match status" value="1"/>
</dbReference>
<dbReference type="InterPro" id="IPR004017">
    <property type="entry name" value="Cys_rich_dom"/>
</dbReference>
<evidence type="ECO:0000313" key="4">
    <source>
        <dbReference type="Proteomes" id="UP000183085"/>
    </source>
</evidence>
<evidence type="ECO:0000259" key="2">
    <source>
        <dbReference type="Pfam" id="PF02754"/>
    </source>
</evidence>
<dbReference type="AlphaFoldDB" id="A0A1J5E231"/>
<dbReference type="Pfam" id="PF02754">
    <property type="entry name" value="CCG"/>
    <property type="match status" value="2"/>
</dbReference>
<accession>A0A1J5E231</accession>
<protein>
    <recommendedName>
        <fullName evidence="2">Cysteine-rich domain-containing protein</fullName>
    </recommendedName>
</protein>
<dbReference type="PANTHER" id="PTHR42947:SF1">
    <property type="entry name" value="COB--COM HETERODISULFIDE REDUCTASE SUBUNIT B 1"/>
    <property type="match status" value="1"/>
</dbReference>
<sequence>MYKIAYFPGCSLGSTAKEYGTSTELICKDLGIELVKIPDWVCCGATTAHITSELMAAALPAMSLLQAEKQTLPICSPCSACFSRLKLADIALKKDAQLRMDVAEVIGEEYKGTVEVLHLWQVIQKYGNLRTKEPKKELKGLRVASYYGCLLTRPPEVCPDERTEDPQFLDNMVNSLGGESVRWNYKTECCGAAFSLTKTDIVHRLSGEILKDAKESGADCIMVACPLCHSNLDARQAEMKLDFSIPILYFTQLIGLGLGYGYAELGLRKHFVQAKGLLRSKGL</sequence>
<dbReference type="EMBL" id="MNYI01000050">
    <property type="protein sequence ID" value="OIP42397.1"/>
    <property type="molecule type" value="Genomic_DNA"/>
</dbReference>
<dbReference type="Gene3D" id="3.40.50.11810">
    <property type="match status" value="1"/>
</dbReference>
<feature type="domain" description="Cysteine-rich" evidence="2">
    <location>
        <begin position="4"/>
        <end position="85"/>
    </location>
</feature>
<name>A0A1J5E231_9BACT</name>
<dbReference type="Gene3D" id="1.20.1050.140">
    <property type="match status" value="1"/>
</dbReference>
<dbReference type="STRING" id="1817895.AUJ95_01780"/>
<feature type="domain" description="Cysteine-rich" evidence="2">
    <location>
        <begin position="143"/>
        <end position="233"/>
    </location>
</feature>